<dbReference type="NCBIfam" id="NF006093">
    <property type="entry name" value="PRK08245.1"/>
    <property type="match status" value="1"/>
</dbReference>
<dbReference type="Gene3D" id="3.50.30.40">
    <property type="entry name" value="Ribonuclease E inhibitor RraA/RraA-like"/>
    <property type="match status" value="1"/>
</dbReference>
<evidence type="ECO:0000256" key="1">
    <source>
        <dbReference type="ARBA" id="ARBA00022723"/>
    </source>
</evidence>
<gene>
    <name evidence="4" type="ORF">ACFQ4H_05780</name>
</gene>
<dbReference type="Pfam" id="PF03737">
    <property type="entry name" value="RraA-like"/>
    <property type="match status" value="1"/>
</dbReference>
<sequence>MSNDAVTALCGSRPGKVIAVHINYPSRAAQRGRRPEYASYFLKPSSSLCGSGQVCRPEGTELLAFEGEIALVVGTAARNVTPESGWSYIGWVTAANDLGLQDLRYADKGSNVRSKGGDGYTPLGPQLIQASRVEPDALRVRTWLDGELVQDDTTADLLFDFGQLVADLSRMLTLEVGDVILTGTPAGASVAQPGQRVEVEVSSRSDPSVSSGRLVTEIVDGPGLGPWGTPPRVDAGTRADAYGHPPAAPTLPDDIRRRLGSVAVATLSVQLRKRGYDEVSIDGVRPLAPGRRIVGTARTLRYLPYRKDLFEARGGGFNAQKRAIDSVRPGEVLVMEARGDATAGTLGDILALRAQVRGAAGIITDGAVRDAVAVAALGLPVYSSGAHPAVLGRRHVPWETDVSIACGGATVEVGDVIVADDDGVVVIPPALVVEVLEAAEEQERQERFIAEQVAAGHGVDGLYPLGPEWRAVYDRWKDHTERAASPGLEGTSTSAPTDREDIR</sequence>
<keyword evidence="4" id="KW-0378">Hydrolase</keyword>
<reference evidence="5" key="1">
    <citation type="journal article" date="2019" name="Int. J. Syst. Evol. Microbiol.">
        <title>The Global Catalogue of Microorganisms (GCM) 10K type strain sequencing project: providing services to taxonomists for standard genome sequencing and annotation.</title>
        <authorList>
            <consortium name="The Broad Institute Genomics Platform"/>
            <consortium name="The Broad Institute Genome Sequencing Center for Infectious Disease"/>
            <person name="Wu L."/>
            <person name="Ma J."/>
        </authorList>
    </citation>
    <scope>NUCLEOTIDE SEQUENCE [LARGE SCALE GENOMIC DNA]</scope>
    <source>
        <strain evidence="5">JCM 31037</strain>
    </source>
</reference>
<dbReference type="PANTHER" id="PTHR11820:SF112">
    <property type="entry name" value="FUMARYLACETOACETATE HYDROLASE FAMILY PROTEIN (AFU_ORTHOLOGUE AFUA_1G02370)-RELATED"/>
    <property type="match status" value="1"/>
</dbReference>
<dbReference type="EMBL" id="JBHTMP010000006">
    <property type="protein sequence ID" value="MFD1320599.1"/>
    <property type="molecule type" value="Genomic_DNA"/>
</dbReference>
<dbReference type="InterPro" id="IPR005493">
    <property type="entry name" value="RraA/RraA-like"/>
</dbReference>
<proteinExistence type="predicted"/>
<keyword evidence="5" id="KW-1185">Reference proteome</keyword>
<keyword evidence="1" id="KW-0479">Metal-binding</keyword>
<dbReference type="PANTHER" id="PTHR11820">
    <property type="entry name" value="ACYLPYRUVASE"/>
    <property type="match status" value="1"/>
</dbReference>
<dbReference type="GO" id="GO:0016787">
    <property type="term" value="F:hydrolase activity"/>
    <property type="evidence" value="ECO:0007669"/>
    <property type="project" value="UniProtKB-KW"/>
</dbReference>
<evidence type="ECO:0000313" key="5">
    <source>
        <dbReference type="Proteomes" id="UP001597260"/>
    </source>
</evidence>
<name>A0ABW3Y8N2_9ACTN</name>
<dbReference type="CDD" id="cd16841">
    <property type="entry name" value="RraA_family"/>
    <property type="match status" value="1"/>
</dbReference>
<dbReference type="InterPro" id="IPR036704">
    <property type="entry name" value="RraA/RraA-like_sf"/>
</dbReference>
<dbReference type="InterPro" id="IPR036663">
    <property type="entry name" value="Fumarylacetoacetase_C_sf"/>
</dbReference>
<dbReference type="SUPFAM" id="SSF56529">
    <property type="entry name" value="FAH"/>
    <property type="match status" value="1"/>
</dbReference>
<dbReference type="SUPFAM" id="SSF89562">
    <property type="entry name" value="RraA-like"/>
    <property type="match status" value="1"/>
</dbReference>
<dbReference type="NCBIfam" id="NF009399">
    <property type="entry name" value="PRK12764.1"/>
    <property type="match status" value="1"/>
</dbReference>
<dbReference type="Pfam" id="PF01557">
    <property type="entry name" value="FAA_hydrolase"/>
    <property type="match status" value="1"/>
</dbReference>
<evidence type="ECO:0000259" key="3">
    <source>
        <dbReference type="Pfam" id="PF01557"/>
    </source>
</evidence>
<evidence type="ECO:0000313" key="4">
    <source>
        <dbReference type="EMBL" id="MFD1320599.1"/>
    </source>
</evidence>
<dbReference type="RefSeq" id="WP_377567752.1">
    <property type="nucleotide sequence ID" value="NZ_JBHTMP010000006.1"/>
</dbReference>
<evidence type="ECO:0000256" key="2">
    <source>
        <dbReference type="SAM" id="MobiDB-lite"/>
    </source>
</evidence>
<protein>
    <submittedName>
        <fullName evidence="4">Fumarylacetoacetate hydrolase family protein</fullName>
    </submittedName>
</protein>
<dbReference type="Gene3D" id="3.90.850.10">
    <property type="entry name" value="Fumarylacetoacetase-like, C-terminal domain"/>
    <property type="match status" value="1"/>
</dbReference>
<feature type="domain" description="Fumarylacetoacetase-like C-terminal" evidence="3">
    <location>
        <begin position="16"/>
        <end position="202"/>
    </location>
</feature>
<organism evidence="4 5">
    <name type="scientific">Micromonospora sonneratiae</name>
    <dbReference type="NCBI Taxonomy" id="1184706"/>
    <lineage>
        <taxon>Bacteria</taxon>
        <taxon>Bacillati</taxon>
        <taxon>Actinomycetota</taxon>
        <taxon>Actinomycetes</taxon>
        <taxon>Micromonosporales</taxon>
        <taxon>Micromonosporaceae</taxon>
        <taxon>Micromonospora</taxon>
    </lineage>
</organism>
<dbReference type="Proteomes" id="UP001597260">
    <property type="component" value="Unassembled WGS sequence"/>
</dbReference>
<comment type="caution">
    <text evidence="4">The sequence shown here is derived from an EMBL/GenBank/DDBJ whole genome shotgun (WGS) entry which is preliminary data.</text>
</comment>
<accession>A0ABW3Y8N2</accession>
<dbReference type="InterPro" id="IPR011234">
    <property type="entry name" value="Fumarylacetoacetase-like_C"/>
</dbReference>
<feature type="region of interest" description="Disordered" evidence="2">
    <location>
        <begin position="481"/>
        <end position="503"/>
    </location>
</feature>